<dbReference type="PANTHER" id="PTHR11860">
    <property type="entry name" value="POLYMERIC-IMMUNOGLOBULIN RECEPTOR"/>
    <property type="match status" value="1"/>
</dbReference>
<evidence type="ECO:0000256" key="3">
    <source>
        <dbReference type="ARBA" id="ARBA00023136"/>
    </source>
</evidence>
<sequence length="138" mass="15659">RQATADSSEYPDLLNLLYRCCDTVTKILNYQGYSESISCPYERQYQNSLKYICRGNRPSTCLQQALITSDNKENGRFRLDDDKMLKKFTVNITSLSQEDSGYYLCGCCCLKQEGSGFKSTILLVCSWFPLGILVSSHS</sequence>
<comment type="subcellular location">
    <subcellularLocation>
        <location evidence="1">Membrane</location>
    </subcellularLocation>
</comment>
<dbReference type="GeneTree" id="ENSGT00970000193466"/>
<keyword evidence="3" id="KW-0472">Membrane</keyword>
<dbReference type="AlphaFoldDB" id="A0A3B4F931"/>
<dbReference type="Pfam" id="PF07686">
    <property type="entry name" value="V-set"/>
    <property type="match status" value="1"/>
</dbReference>
<dbReference type="Gene3D" id="2.60.40.10">
    <property type="entry name" value="Immunoglobulins"/>
    <property type="match status" value="1"/>
</dbReference>
<dbReference type="GO" id="GO:0004888">
    <property type="term" value="F:transmembrane signaling receptor activity"/>
    <property type="evidence" value="ECO:0007669"/>
    <property type="project" value="TreeGrafter"/>
</dbReference>
<name>A0A3B4F931_9CICH</name>
<dbReference type="InterPro" id="IPR013783">
    <property type="entry name" value="Ig-like_fold"/>
</dbReference>
<dbReference type="Ensembl" id="ENSPNYT00000007194.1">
    <property type="protein sequence ID" value="ENSPNYP00000007020.1"/>
    <property type="gene ID" value="ENSPNYG00000005378.1"/>
</dbReference>
<evidence type="ECO:0000256" key="2">
    <source>
        <dbReference type="ARBA" id="ARBA00022692"/>
    </source>
</evidence>
<reference evidence="5" key="1">
    <citation type="submission" date="2023-09" db="UniProtKB">
        <authorList>
            <consortium name="Ensembl"/>
        </authorList>
    </citation>
    <scope>IDENTIFICATION</scope>
</reference>
<organism evidence="5">
    <name type="scientific">Pundamilia nyererei</name>
    <dbReference type="NCBI Taxonomy" id="303518"/>
    <lineage>
        <taxon>Eukaryota</taxon>
        <taxon>Metazoa</taxon>
        <taxon>Chordata</taxon>
        <taxon>Craniata</taxon>
        <taxon>Vertebrata</taxon>
        <taxon>Euteleostomi</taxon>
        <taxon>Actinopterygii</taxon>
        <taxon>Neopterygii</taxon>
        <taxon>Teleostei</taxon>
        <taxon>Neoteleostei</taxon>
        <taxon>Acanthomorphata</taxon>
        <taxon>Ovalentaria</taxon>
        <taxon>Cichlomorphae</taxon>
        <taxon>Cichliformes</taxon>
        <taxon>Cichlidae</taxon>
        <taxon>African cichlids</taxon>
        <taxon>Pseudocrenilabrinae</taxon>
        <taxon>Haplochromini</taxon>
        <taxon>Pundamilia</taxon>
    </lineage>
</organism>
<keyword evidence="2" id="KW-0812">Transmembrane</keyword>
<accession>A0A3B4F931</accession>
<dbReference type="PANTHER" id="PTHR11860:SF118">
    <property type="entry name" value="CMRF35-LIKE MOLECULE 3-RELATED"/>
    <property type="match status" value="1"/>
</dbReference>
<dbReference type="InterPro" id="IPR013106">
    <property type="entry name" value="Ig_V-set"/>
</dbReference>
<protein>
    <recommendedName>
        <fullName evidence="4">Immunoglobulin V-set domain-containing protein</fullName>
    </recommendedName>
</protein>
<dbReference type="InterPro" id="IPR036179">
    <property type="entry name" value="Ig-like_dom_sf"/>
</dbReference>
<feature type="domain" description="Immunoglobulin V-set" evidence="4">
    <location>
        <begin position="31"/>
        <end position="123"/>
    </location>
</feature>
<dbReference type="GO" id="GO:0005886">
    <property type="term" value="C:plasma membrane"/>
    <property type="evidence" value="ECO:0007669"/>
    <property type="project" value="TreeGrafter"/>
</dbReference>
<proteinExistence type="predicted"/>
<dbReference type="STRING" id="303518.ENSPNYP00000007020"/>
<evidence type="ECO:0000256" key="1">
    <source>
        <dbReference type="ARBA" id="ARBA00004370"/>
    </source>
</evidence>
<dbReference type="InterPro" id="IPR050671">
    <property type="entry name" value="CD300_family_receptors"/>
</dbReference>
<dbReference type="SUPFAM" id="SSF48726">
    <property type="entry name" value="Immunoglobulin"/>
    <property type="match status" value="1"/>
</dbReference>
<evidence type="ECO:0000259" key="4">
    <source>
        <dbReference type="Pfam" id="PF07686"/>
    </source>
</evidence>
<evidence type="ECO:0000313" key="5">
    <source>
        <dbReference type="Ensembl" id="ENSPNYP00000007020.1"/>
    </source>
</evidence>